<proteinExistence type="predicted"/>
<protein>
    <submittedName>
        <fullName evidence="2">Uncharacterized protein</fullName>
    </submittedName>
</protein>
<gene>
    <name evidence="2" type="ORF">SGADD03_01390</name>
</gene>
<dbReference type="EMBL" id="LQXV01000245">
    <property type="protein sequence ID" value="KXU06681.1"/>
    <property type="molecule type" value="Genomic_DNA"/>
</dbReference>
<evidence type="ECO:0000313" key="3">
    <source>
        <dbReference type="Proteomes" id="UP000071927"/>
    </source>
</evidence>
<dbReference type="AlphaFoldDB" id="A0A139QWG3"/>
<keyword evidence="1" id="KW-0732">Signal</keyword>
<feature type="chain" id="PRO_5007298862" evidence="1">
    <location>
        <begin position="27"/>
        <end position="99"/>
    </location>
</feature>
<accession>A0A139QWG3</accession>
<dbReference type="Proteomes" id="UP000071927">
    <property type="component" value="Unassembled WGS sequence"/>
</dbReference>
<comment type="caution">
    <text evidence="2">The sequence shown here is derived from an EMBL/GenBank/DDBJ whole genome shotgun (WGS) entry which is preliminary data.</text>
</comment>
<evidence type="ECO:0000313" key="2">
    <source>
        <dbReference type="EMBL" id="KXU06681.1"/>
    </source>
</evidence>
<organism evidence="2 3">
    <name type="scientific">Streptococcus gallolyticus</name>
    <dbReference type="NCBI Taxonomy" id="315405"/>
    <lineage>
        <taxon>Bacteria</taxon>
        <taxon>Bacillati</taxon>
        <taxon>Bacillota</taxon>
        <taxon>Bacilli</taxon>
        <taxon>Lactobacillales</taxon>
        <taxon>Streptococcaceae</taxon>
        <taxon>Streptococcus</taxon>
    </lineage>
</organism>
<reference evidence="2 3" key="1">
    <citation type="submission" date="2016-01" db="EMBL/GenBank/DDBJ databases">
        <title>Highly variable Streptococcus oralis are common among viridans streptococci isolated from primates.</title>
        <authorList>
            <person name="Denapaite D."/>
            <person name="Rieger M."/>
            <person name="Koendgen S."/>
            <person name="Brueckner R."/>
            <person name="Ochigava I."/>
            <person name="Kappeler P."/>
            <person name="Maetz-Rensing K."/>
            <person name="Leendertz F."/>
            <person name="Hakenbeck R."/>
        </authorList>
    </citation>
    <scope>NUCLEOTIDE SEQUENCE [LARGE SCALE GENOMIC DNA]</scope>
    <source>
        <strain evidence="2 3">DD03</strain>
    </source>
</reference>
<sequence length="99" mass="10302">MKNKGIILAILGILVLFFNLSQPVYAGVGNTESGGSVTTGGDGGSGSFDGSSGGFSSGFPVVQVQAVARQHLVETVIYSVHYFCLSCSTRLRKRAIMGK</sequence>
<feature type="signal peptide" evidence="1">
    <location>
        <begin position="1"/>
        <end position="26"/>
    </location>
</feature>
<dbReference type="RefSeq" id="WP_231097495.1">
    <property type="nucleotide sequence ID" value="NZ_KQ970573.1"/>
</dbReference>
<name>A0A139QWG3_9STRE</name>
<evidence type="ECO:0000256" key="1">
    <source>
        <dbReference type="SAM" id="SignalP"/>
    </source>
</evidence>